<dbReference type="EMBL" id="BOMH01000081">
    <property type="protein sequence ID" value="GID70723.1"/>
    <property type="molecule type" value="Genomic_DNA"/>
</dbReference>
<reference evidence="3" key="1">
    <citation type="submission" date="2021-01" db="EMBL/GenBank/DDBJ databases">
        <title>Whole genome shotgun sequence of Actinoplanes cyaneus NBRC 14990.</title>
        <authorList>
            <person name="Komaki H."/>
            <person name="Tamura T."/>
        </authorList>
    </citation>
    <scope>NUCLEOTIDE SEQUENCE</scope>
    <source>
        <strain evidence="3">NBRC 14990</strain>
    </source>
</reference>
<protein>
    <recommendedName>
        <fullName evidence="5">Phosphorylase</fullName>
    </recommendedName>
</protein>
<keyword evidence="4" id="KW-1185">Reference proteome</keyword>
<dbReference type="SUPFAM" id="SSF53167">
    <property type="entry name" value="Purine and uridine phosphorylases"/>
    <property type="match status" value="1"/>
</dbReference>
<dbReference type="GO" id="GO:0008930">
    <property type="term" value="F:methylthioadenosine nucleosidase activity"/>
    <property type="evidence" value="ECO:0007669"/>
    <property type="project" value="TreeGrafter"/>
</dbReference>
<proteinExistence type="predicted"/>
<evidence type="ECO:0000259" key="2">
    <source>
        <dbReference type="Pfam" id="PF20690"/>
    </source>
</evidence>
<dbReference type="Proteomes" id="UP000619479">
    <property type="component" value="Unassembled WGS sequence"/>
</dbReference>
<feature type="domain" description="Bacterial Death-like" evidence="2">
    <location>
        <begin position="336"/>
        <end position="407"/>
    </location>
</feature>
<name>A0A919IVW8_9ACTN</name>
<dbReference type="Pfam" id="PF20690">
    <property type="entry name" value="bDLD3"/>
    <property type="match status" value="1"/>
</dbReference>
<comment type="caution">
    <text evidence="3">The sequence shown here is derived from an EMBL/GenBank/DDBJ whole genome shotgun (WGS) entry which is preliminary data.</text>
</comment>
<dbReference type="PANTHER" id="PTHR46832:SF1">
    <property type="entry name" value="5'-METHYLTHIOADENOSINE_S-ADENOSYLHOMOCYSTEINE NUCLEOSIDASE"/>
    <property type="match status" value="1"/>
</dbReference>
<feature type="domain" description="Nucleoside phosphorylase" evidence="1">
    <location>
        <begin position="224"/>
        <end position="314"/>
    </location>
</feature>
<dbReference type="InterPro" id="IPR035994">
    <property type="entry name" value="Nucleoside_phosphorylase_sf"/>
</dbReference>
<dbReference type="RefSeq" id="WP_203754934.1">
    <property type="nucleotide sequence ID" value="NZ_BAAAUC010000070.1"/>
</dbReference>
<dbReference type="InterPro" id="IPR000845">
    <property type="entry name" value="Nucleoside_phosphorylase_d"/>
</dbReference>
<dbReference type="Gene3D" id="3.40.50.1580">
    <property type="entry name" value="Nucleoside phosphorylase domain"/>
    <property type="match status" value="1"/>
</dbReference>
<dbReference type="PANTHER" id="PTHR46832">
    <property type="entry name" value="5'-METHYLTHIOADENOSINE/S-ADENOSYLHOMOCYSTEINE NUCLEOSIDASE"/>
    <property type="match status" value="1"/>
</dbReference>
<feature type="domain" description="Nucleoside phosphorylase" evidence="1">
    <location>
        <begin position="9"/>
        <end position="172"/>
    </location>
</feature>
<accession>A0A919IVW8</accession>
<dbReference type="GO" id="GO:0009116">
    <property type="term" value="P:nucleoside metabolic process"/>
    <property type="evidence" value="ECO:0007669"/>
    <property type="project" value="InterPro"/>
</dbReference>
<dbReference type="GO" id="GO:0019284">
    <property type="term" value="P:L-methionine salvage from S-adenosylmethionine"/>
    <property type="evidence" value="ECO:0007669"/>
    <property type="project" value="TreeGrafter"/>
</dbReference>
<dbReference type="GO" id="GO:0008782">
    <property type="term" value="F:adenosylhomocysteine nucleosidase activity"/>
    <property type="evidence" value="ECO:0007669"/>
    <property type="project" value="TreeGrafter"/>
</dbReference>
<sequence>MDQANRIDVLVIAALKEEYDAARAAVGDVPWHDHRTGSAEPYATVWHRGLAVALARPVQMGGRSVGALTTTLVNELRPTCLAMCGVCAGKPGETAPGDVVVAAPAYEWDEGKHAGPAFLADHQQFPQDIRWLRAAQDFDPAPLPTHGAATAEEADVWFLERLYREQNPRKHAARSRYLPGQAWRDRLARLETDGLIRWQAGELVLTDSGRDHIQRVLYFDDGPQRLPYQVVAGAMASGSAVMVDPEIWDRLEISQRKIVALEMEAATIATVAHERQVPHWLVAKGVMDHADFTKDDRFKAFAARASAEVLFALLVQLLPPAAPETRAGPPAVGFPGPVKLAVIRRLTYDWPDLADVVGVPSYEILRFRSGDEPRALWTWMESRGRLLELPEALTAIGRADLAALLRQNR</sequence>
<evidence type="ECO:0008006" key="5">
    <source>
        <dbReference type="Google" id="ProtNLM"/>
    </source>
</evidence>
<evidence type="ECO:0000313" key="3">
    <source>
        <dbReference type="EMBL" id="GID70723.1"/>
    </source>
</evidence>
<dbReference type="GO" id="GO:0005829">
    <property type="term" value="C:cytosol"/>
    <property type="evidence" value="ECO:0007669"/>
    <property type="project" value="TreeGrafter"/>
</dbReference>
<evidence type="ECO:0000313" key="4">
    <source>
        <dbReference type="Proteomes" id="UP000619479"/>
    </source>
</evidence>
<dbReference type="Pfam" id="PF01048">
    <property type="entry name" value="PNP_UDP_1"/>
    <property type="match status" value="2"/>
</dbReference>
<dbReference type="AlphaFoldDB" id="A0A919IVW8"/>
<evidence type="ECO:0000259" key="1">
    <source>
        <dbReference type="Pfam" id="PF01048"/>
    </source>
</evidence>
<organism evidence="3 4">
    <name type="scientific">Actinoplanes cyaneus</name>
    <dbReference type="NCBI Taxonomy" id="52696"/>
    <lineage>
        <taxon>Bacteria</taxon>
        <taxon>Bacillati</taxon>
        <taxon>Actinomycetota</taxon>
        <taxon>Actinomycetes</taxon>
        <taxon>Micromonosporales</taxon>
        <taxon>Micromonosporaceae</taxon>
        <taxon>Actinoplanes</taxon>
    </lineage>
</organism>
<dbReference type="InterPro" id="IPR048915">
    <property type="entry name" value="bDLD3"/>
</dbReference>
<gene>
    <name evidence="3" type="ORF">Acy02nite_86040</name>
</gene>